<sequence length="665" mass="72342">MTAKEVNVDALGSMKRSELQKLAKQAGIKANMKTDDLISALQQYHGKEQGGDGINTEFTTQSSDYKTCTDVSSADSGAETAAPQPEIPAKVTKRRGRRPKKAAKEAPVNTSMDTTSDSVESNSNTDVSTEEKTPEAKVKRGRPGRGGRTRAGRGKKASTPVDTTATDSELEKVVSPVSPADKPAERRSRSKSKTPTPAQVPVARRSRSKSKTPTSAQAPLERRSRSKSKTPTAVQVSTASRSKSKTPTTAEKAAAAAGPQTPLLSLESPPAQLRRSKRSKTPTTSDDEKPQSGKRGSSGPRAKKIKRDTFEIEKKEEEETESKDAVAMGTEEKAALEAEVMAELKKRVDAKMPAKDPNAPSSTTSIPRFTAYLQKSNKKPITPGNKDWDKIHNKSFKKMESIDDYLARKRKMTDAFTASVKKAKLVADEAKATMQSLKTKPTPRVTGTPSGVTPGRRSLAMKTPGSNKSGRVVKPVARRPSVVRKTPSSIMKSTPGTTSSQARPKTTAEKAVKFRPSGLKPPTKLVLPALPSTFTKTEPANASARKSVGQHITPFKFTAGANVTFNSTMNSTMNSTFTSPAPRPTFDLKASKQKPLTYKPHSGALQPLNAEEEKKQKEKVDRYLQAKQMYKRPVIKSRDDRRKKMQENRGRAKDSRMLARRGIEC</sequence>
<dbReference type="GO" id="GO:0005730">
    <property type="term" value="C:nucleolus"/>
    <property type="evidence" value="ECO:0007669"/>
    <property type="project" value="TreeGrafter"/>
</dbReference>
<dbReference type="PANTHER" id="PTHR15874:SF1">
    <property type="entry name" value="NUCLEOLAR AND SPINDLE-ASSOCIATED PROTEIN 1"/>
    <property type="match status" value="1"/>
</dbReference>
<proteinExistence type="inferred from homology"/>
<name>A0A6P4ZM70_BRABE</name>
<accession>A0A6P4ZM70</accession>
<dbReference type="GO" id="GO:0040001">
    <property type="term" value="P:establishment of mitotic spindle localization"/>
    <property type="evidence" value="ECO:0007669"/>
    <property type="project" value="InterPro"/>
</dbReference>
<feature type="compositionally biased region" description="Polar residues" evidence="12">
    <location>
        <begin position="56"/>
        <end position="75"/>
    </location>
</feature>
<keyword evidence="8" id="KW-0238">DNA-binding</keyword>
<keyword evidence="4" id="KW-0963">Cytoplasm</keyword>
<dbReference type="OrthoDB" id="3258416at2759"/>
<evidence type="ECO:0000256" key="9">
    <source>
        <dbReference type="ARBA" id="ARBA00023212"/>
    </source>
</evidence>
<dbReference type="GO" id="GO:0007076">
    <property type="term" value="P:mitotic chromosome condensation"/>
    <property type="evidence" value="ECO:0007669"/>
    <property type="project" value="TreeGrafter"/>
</dbReference>
<dbReference type="KEGG" id="bbel:109483704"/>
<evidence type="ECO:0000313" key="14">
    <source>
        <dbReference type="RefSeq" id="XP_019642305.1"/>
    </source>
</evidence>
<feature type="compositionally biased region" description="Basic and acidic residues" evidence="12">
    <location>
        <begin position="129"/>
        <end position="138"/>
    </location>
</feature>
<dbReference type="GO" id="GO:0008017">
    <property type="term" value="F:microtubule binding"/>
    <property type="evidence" value="ECO:0007669"/>
    <property type="project" value="TreeGrafter"/>
</dbReference>
<evidence type="ECO:0000256" key="1">
    <source>
        <dbReference type="ARBA" id="ARBA00004123"/>
    </source>
</evidence>
<keyword evidence="6" id="KW-0493">Microtubule</keyword>
<organism evidence="13 14">
    <name type="scientific">Branchiostoma belcheri</name>
    <name type="common">Amphioxus</name>
    <dbReference type="NCBI Taxonomy" id="7741"/>
    <lineage>
        <taxon>Eukaryota</taxon>
        <taxon>Metazoa</taxon>
        <taxon>Chordata</taxon>
        <taxon>Cephalochordata</taxon>
        <taxon>Leptocardii</taxon>
        <taxon>Amphioxiformes</taxon>
        <taxon>Branchiostomatidae</taxon>
        <taxon>Branchiostoma</taxon>
    </lineage>
</organism>
<keyword evidence="7" id="KW-0498">Mitosis</keyword>
<keyword evidence="10" id="KW-0539">Nucleus</keyword>
<dbReference type="AlphaFoldDB" id="A0A6P4ZM70"/>
<feature type="compositionally biased region" description="Polar residues" evidence="12">
    <location>
        <begin position="108"/>
        <end position="127"/>
    </location>
</feature>
<feature type="compositionally biased region" description="Basic residues" evidence="12">
    <location>
        <begin position="91"/>
        <end position="101"/>
    </location>
</feature>
<evidence type="ECO:0000256" key="11">
    <source>
        <dbReference type="ARBA" id="ARBA00023306"/>
    </source>
</evidence>
<evidence type="ECO:0000256" key="5">
    <source>
        <dbReference type="ARBA" id="ARBA00022618"/>
    </source>
</evidence>
<protein>
    <submittedName>
        <fullName evidence="14">Nucleolar and spindle-associated protein 1-like</fullName>
    </submittedName>
</protein>
<evidence type="ECO:0000256" key="6">
    <source>
        <dbReference type="ARBA" id="ARBA00022701"/>
    </source>
</evidence>
<feature type="region of interest" description="Disordered" evidence="12">
    <location>
        <begin position="348"/>
        <end position="367"/>
    </location>
</feature>
<evidence type="ECO:0000256" key="10">
    <source>
        <dbReference type="ARBA" id="ARBA00023242"/>
    </source>
</evidence>
<feature type="compositionally biased region" description="Basic residues" evidence="12">
    <location>
        <begin position="139"/>
        <end position="156"/>
    </location>
</feature>
<evidence type="ECO:0000313" key="13">
    <source>
        <dbReference type="Proteomes" id="UP000515135"/>
    </source>
</evidence>
<keyword evidence="9" id="KW-0206">Cytoskeleton</keyword>
<comment type="similarity">
    <text evidence="3">Belongs to the NUSAP family.</text>
</comment>
<keyword evidence="11" id="KW-0131">Cell cycle</keyword>
<feature type="region of interest" description="Disordered" evidence="12">
    <location>
        <begin position="433"/>
        <end position="526"/>
    </location>
</feature>
<evidence type="ECO:0000256" key="3">
    <source>
        <dbReference type="ARBA" id="ARBA00009702"/>
    </source>
</evidence>
<feature type="compositionally biased region" description="Polar residues" evidence="12">
    <location>
        <begin position="229"/>
        <end position="241"/>
    </location>
</feature>
<feature type="compositionally biased region" description="Low complexity" evidence="12">
    <location>
        <begin position="245"/>
        <end position="257"/>
    </location>
</feature>
<dbReference type="GO" id="GO:0005874">
    <property type="term" value="C:microtubule"/>
    <property type="evidence" value="ECO:0007669"/>
    <property type="project" value="UniProtKB-KW"/>
</dbReference>
<dbReference type="GO" id="GO:0072686">
    <property type="term" value="C:mitotic spindle"/>
    <property type="evidence" value="ECO:0007669"/>
    <property type="project" value="TreeGrafter"/>
</dbReference>
<dbReference type="Pfam" id="PF16006">
    <property type="entry name" value="NUSAP"/>
    <property type="match status" value="1"/>
</dbReference>
<evidence type="ECO:0000256" key="7">
    <source>
        <dbReference type="ARBA" id="ARBA00022776"/>
    </source>
</evidence>
<dbReference type="GO" id="GO:0003677">
    <property type="term" value="F:DNA binding"/>
    <property type="evidence" value="ECO:0007669"/>
    <property type="project" value="UniProtKB-KW"/>
</dbReference>
<evidence type="ECO:0000256" key="12">
    <source>
        <dbReference type="SAM" id="MobiDB-lite"/>
    </source>
</evidence>
<feature type="compositionally biased region" description="Basic and acidic residues" evidence="12">
    <location>
        <begin position="636"/>
        <end position="665"/>
    </location>
</feature>
<evidence type="ECO:0000256" key="4">
    <source>
        <dbReference type="ARBA" id="ARBA00022490"/>
    </source>
</evidence>
<feature type="compositionally biased region" description="Basic and acidic residues" evidence="12">
    <location>
        <begin position="611"/>
        <end position="624"/>
    </location>
</feature>
<feature type="region of interest" description="Disordered" evidence="12">
    <location>
        <begin position="574"/>
        <end position="665"/>
    </location>
</feature>
<dbReference type="RefSeq" id="XP_019642305.1">
    <property type="nucleotide sequence ID" value="XM_019786746.1"/>
</dbReference>
<keyword evidence="13" id="KW-1185">Reference proteome</keyword>
<gene>
    <name evidence="14" type="primary">LOC109483704</name>
</gene>
<evidence type="ECO:0000256" key="8">
    <source>
        <dbReference type="ARBA" id="ARBA00023125"/>
    </source>
</evidence>
<dbReference type="GO" id="GO:0000281">
    <property type="term" value="P:mitotic cytokinesis"/>
    <property type="evidence" value="ECO:0007669"/>
    <property type="project" value="InterPro"/>
</dbReference>
<dbReference type="GeneID" id="109483704"/>
<feature type="compositionally biased region" description="Polar residues" evidence="12">
    <location>
        <begin position="486"/>
        <end position="504"/>
    </location>
</feature>
<evidence type="ECO:0000256" key="2">
    <source>
        <dbReference type="ARBA" id="ARBA00004186"/>
    </source>
</evidence>
<feature type="compositionally biased region" description="Basic and acidic residues" evidence="12">
    <location>
        <begin position="307"/>
        <end position="317"/>
    </location>
</feature>
<feature type="compositionally biased region" description="Polar residues" evidence="12">
    <location>
        <begin position="433"/>
        <end position="451"/>
    </location>
</feature>
<comment type="subcellular location">
    <subcellularLocation>
        <location evidence="2">Cytoplasm</location>
        <location evidence="2">Cytoskeleton</location>
        <location evidence="2">Spindle</location>
    </subcellularLocation>
    <subcellularLocation>
        <location evidence="1">Nucleus</location>
    </subcellularLocation>
</comment>
<feature type="region of interest" description="Disordered" evidence="12">
    <location>
        <begin position="45"/>
        <end position="328"/>
    </location>
</feature>
<dbReference type="PANTHER" id="PTHR15874">
    <property type="entry name" value="NUCLEOLAR AND SPINDLE-ASSOCIATED PROTEIN 1"/>
    <property type="match status" value="1"/>
</dbReference>
<dbReference type="InterPro" id="IPR026756">
    <property type="entry name" value="NuSAP"/>
</dbReference>
<keyword evidence="5" id="KW-0132">Cell division</keyword>
<reference evidence="14" key="1">
    <citation type="submission" date="2025-08" db="UniProtKB">
        <authorList>
            <consortium name="RefSeq"/>
        </authorList>
    </citation>
    <scope>IDENTIFICATION</scope>
    <source>
        <tissue evidence="14">Gonad</tissue>
    </source>
</reference>
<dbReference type="Proteomes" id="UP000515135">
    <property type="component" value="Unplaced"/>
</dbReference>